<proteinExistence type="predicted"/>
<sequence>MSFLYGIDFGTTNSALAIYNEETKEIQETIIIPSLIYFYRQPDPASDKNYVVGEEAISAYLNDDMKGRFIKSVKQVLSRSSFTETRIHNKRYNAADLVAIILKELKERADQLIGEDCRKAVIGRPVFFDDDDVQKDTLAQTRLSKAAELAGFNQVRFQFEPIGAAFAYEKTLAQKENVLVADLGGGTTDFTYLILDPQKTGSKDRKNDMMATGGIYIGGDSFDSAFMWEKGTPYFGKHTQYEATPGKVLIVPKSLFANICSWEQMNFFNGPRIKKDIEDYYYYSGNDRKFKNLITLIDNNLGYSVFQSIEKTKVTLTSADSATFSYHNMDIEIEEEITLPVYEQIIAKDVERIENYLNEFMMQNNIKAENIDSLFLTGGTSMVGSIQTLFQTKFPNVKLNSGDNFKSVAKGLAYSGYLFQE</sequence>
<dbReference type="CDD" id="cd10231">
    <property type="entry name" value="ASKHA_NBD_HSP70_YegD-like"/>
    <property type="match status" value="1"/>
</dbReference>
<organism evidence="3 4">
    <name type="scientific">Mucilaginibacter jinjuensis</name>
    <dbReference type="NCBI Taxonomy" id="1176721"/>
    <lineage>
        <taxon>Bacteria</taxon>
        <taxon>Pseudomonadati</taxon>
        <taxon>Bacteroidota</taxon>
        <taxon>Sphingobacteriia</taxon>
        <taxon>Sphingobacteriales</taxon>
        <taxon>Sphingobacteriaceae</taxon>
        <taxon>Mucilaginibacter</taxon>
    </lineage>
</organism>
<keyword evidence="4" id="KW-1185">Reference proteome</keyword>
<dbReference type="PANTHER" id="PTHR19375">
    <property type="entry name" value="HEAT SHOCK PROTEIN 70KDA"/>
    <property type="match status" value="1"/>
</dbReference>
<dbReference type="Pfam" id="PF00012">
    <property type="entry name" value="HSP70"/>
    <property type="match status" value="2"/>
</dbReference>
<keyword evidence="2" id="KW-0067">ATP-binding</keyword>
<keyword evidence="1" id="KW-0547">Nucleotide-binding</keyword>
<evidence type="ECO:0000313" key="4">
    <source>
        <dbReference type="Proteomes" id="UP001216139"/>
    </source>
</evidence>
<name>A0ABY7T6A2_9SPHI</name>
<dbReference type="InterPro" id="IPR013126">
    <property type="entry name" value="Hsp_70_fam"/>
</dbReference>
<dbReference type="SUPFAM" id="SSF53067">
    <property type="entry name" value="Actin-like ATPase domain"/>
    <property type="match status" value="2"/>
</dbReference>
<dbReference type="EMBL" id="CP117167">
    <property type="protein sequence ID" value="WCT11911.1"/>
    <property type="molecule type" value="Genomic_DNA"/>
</dbReference>
<evidence type="ECO:0000313" key="3">
    <source>
        <dbReference type="EMBL" id="WCT11911.1"/>
    </source>
</evidence>
<evidence type="ECO:0000256" key="2">
    <source>
        <dbReference type="ARBA" id="ARBA00022840"/>
    </source>
</evidence>
<accession>A0ABY7T6A2</accession>
<dbReference type="RefSeq" id="WP_273630112.1">
    <property type="nucleotide sequence ID" value="NZ_CP117167.1"/>
</dbReference>
<dbReference type="InterPro" id="IPR043129">
    <property type="entry name" value="ATPase_NBD"/>
</dbReference>
<gene>
    <name evidence="3" type="ORF">PQO05_24570</name>
</gene>
<protein>
    <submittedName>
        <fullName evidence="3">Hsp70 family protein</fullName>
    </submittedName>
</protein>
<dbReference type="InterPro" id="IPR042054">
    <property type="entry name" value="YegD-like"/>
</dbReference>
<dbReference type="Gene3D" id="3.30.420.40">
    <property type="match status" value="3"/>
</dbReference>
<evidence type="ECO:0000256" key="1">
    <source>
        <dbReference type="ARBA" id="ARBA00022741"/>
    </source>
</evidence>
<dbReference type="Proteomes" id="UP001216139">
    <property type="component" value="Chromosome"/>
</dbReference>
<dbReference type="Gene3D" id="3.90.640.10">
    <property type="entry name" value="Actin, Chain A, domain 4"/>
    <property type="match status" value="2"/>
</dbReference>
<reference evidence="3 4" key="1">
    <citation type="submission" date="2023-02" db="EMBL/GenBank/DDBJ databases">
        <title>Genome sequence of Mucilaginibacter jinjuensis strain KACC 16571.</title>
        <authorList>
            <person name="Kim S."/>
            <person name="Heo J."/>
            <person name="Kwon S.-W."/>
        </authorList>
    </citation>
    <scope>NUCLEOTIDE SEQUENCE [LARGE SCALE GENOMIC DNA]</scope>
    <source>
        <strain evidence="3 4">KACC 16571</strain>
    </source>
</reference>